<evidence type="ECO:0000313" key="4">
    <source>
        <dbReference type="Proteomes" id="UP001159405"/>
    </source>
</evidence>
<proteinExistence type="predicted"/>
<keyword evidence="2" id="KW-1133">Transmembrane helix</keyword>
<evidence type="ECO:0000256" key="1">
    <source>
        <dbReference type="SAM" id="MobiDB-lite"/>
    </source>
</evidence>
<reference evidence="3 4" key="1">
    <citation type="submission" date="2022-05" db="EMBL/GenBank/DDBJ databases">
        <authorList>
            <consortium name="Genoscope - CEA"/>
            <person name="William W."/>
        </authorList>
    </citation>
    <scope>NUCLEOTIDE SEQUENCE [LARGE SCALE GENOMIC DNA]</scope>
</reference>
<comment type="caution">
    <text evidence="3">The sequence shown here is derived from an EMBL/GenBank/DDBJ whole genome shotgun (WGS) entry which is preliminary data.</text>
</comment>
<evidence type="ECO:0000256" key="2">
    <source>
        <dbReference type="SAM" id="Phobius"/>
    </source>
</evidence>
<protein>
    <submittedName>
        <fullName evidence="3">Uncharacterized protein</fullName>
    </submittedName>
</protein>
<feature type="transmembrane region" description="Helical" evidence="2">
    <location>
        <begin position="161"/>
        <end position="178"/>
    </location>
</feature>
<feature type="transmembrane region" description="Helical" evidence="2">
    <location>
        <begin position="198"/>
        <end position="221"/>
    </location>
</feature>
<accession>A0ABN8MT21</accession>
<sequence>MAPEPETEPNPKPESSAEPKTLFPEIMTNQEAFLMYGVFIFALTVFCIILLVLFILLKKKLVVLDYLLILSTMLPYRHLLDHHEPEPEKSTAEPEPDTIMPEIMTNQEAFLMYGIFIFALAVFCVVLLVMYILLKKKVNSLTEKLGYGQGHMQMGMAEKKGLFLCLFLLYLVMCRDSENDAKNTPVHFLPQITRVSFLLGYFLTIFATSDLGSFFVVFLCLQSPLYIQLIFNLEIKHSSSHYYHCARNTVNFLFQEKKNIRAFIQLGPK</sequence>
<evidence type="ECO:0000313" key="3">
    <source>
        <dbReference type="EMBL" id="CAH3035132.1"/>
    </source>
</evidence>
<feature type="transmembrane region" description="Helical" evidence="2">
    <location>
        <begin position="110"/>
        <end position="134"/>
    </location>
</feature>
<gene>
    <name evidence="3" type="ORF">PLOB_00024993</name>
</gene>
<organism evidence="3 4">
    <name type="scientific">Porites lobata</name>
    <dbReference type="NCBI Taxonomy" id="104759"/>
    <lineage>
        <taxon>Eukaryota</taxon>
        <taxon>Metazoa</taxon>
        <taxon>Cnidaria</taxon>
        <taxon>Anthozoa</taxon>
        <taxon>Hexacorallia</taxon>
        <taxon>Scleractinia</taxon>
        <taxon>Fungiina</taxon>
        <taxon>Poritidae</taxon>
        <taxon>Porites</taxon>
    </lineage>
</organism>
<keyword evidence="4" id="KW-1185">Reference proteome</keyword>
<feature type="region of interest" description="Disordered" evidence="1">
    <location>
        <begin position="1"/>
        <end position="20"/>
    </location>
</feature>
<keyword evidence="2" id="KW-0472">Membrane</keyword>
<dbReference type="EMBL" id="CALNXK010000003">
    <property type="protein sequence ID" value="CAH3035132.1"/>
    <property type="molecule type" value="Genomic_DNA"/>
</dbReference>
<keyword evidence="2" id="KW-0812">Transmembrane</keyword>
<dbReference type="Proteomes" id="UP001159405">
    <property type="component" value="Unassembled WGS sequence"/>
</dbReference>
<feature type="transmembrane region" description="Helical" evidence="2">
    <location>
        <begin position="33"/>
        <end position="56"/>
    </location>
</feature>
<name>A0ABN8MT21_9CNID</name>